<dbReference type="RefSeq" id="WP_048080390.1">
    <property type="nucleotide sequence ID" value="NZ_JAPVER010000018.1"/>
</dbReference>
<reference evidence="2" key="1">
    <citation type="submission" date="2022-12" db="EMBL/GenBank/DDBJ databases">
        <title>Reclassification of two methanogenic archaea species isolated from the Kolyma lowland permafrost.</title>
        <authorList>
            <person name="Trubitsyn V.E."/>
            <person name="Rivkina E.M."/>
            <person name="Shcherbakova V.A."/>
        </authorList>
    </citation>
    <scope>NUCLEOTIDE SEQUENCE</scope>
    <source>
        <strain evidence="2">M2</strain>
        <strain evidence="3">MK4</strain>
    </source>
</reference>
<protein>
    <submittedName>
        <fullName evidence="2">Uncharacterized protein</fullName>
    </submittedName>
</protein>
<evidence type="ECO:0000256" key="1">
    <source>
        <dbReference type="SAM" id="Coils"/>
    </source>
</evidence>
<evidence type="ECO:0000313" key="3">
    <source>
        <dbReference type="EMBL" id="MCZ3372861.1"/>
    </source>
</evidence>
<name>A0A9E4ZVY9_9EURY</name>
<comment type="caution">
    <text evidence="2">The sequence shown here is derived from an EMBL/GenBank/DDBJ whole genome shotgun (WGS) entry which is preliminary data.</text>
</comment>
<dbReference type="EMBL" id="JAPVES010000030">
    <property type="protein sequence ID" value="MCZ3372861.1"/>
    <property type="molecule type" value="Genomic_DNA"/>
</dbReference>
<feature type="coiled-coil region" evidence="1">
    <location>
        <begin position="9"/>
        <end position="36"/>
    </location>
</feature>
<evidence type="ECO:0000313" key="4">
    <source>
        <dbReference type="Proteomes" id="UP001068021"/>
    </source>
</evidence>
<dbReference type="EMBL" id="JAPVER010000018">
    <property type="protein sequence ID" value="MCZ3365106.1"/>
    <property type="molecule type" value="Genomic_DNA"/>
</dbReference>
<proteinExistence type="predicted"/>
<dbReference type="AlphaFoldDB" id="A0A9E4ZVY9"/>
<accession>A0A9E4ZVY9</accession>
<evidence type="ECO:0000313" key="2">
    <source>
        <dbReference type="EMBL" id="MCZ3365106.1"/>
    </source>
</evidence>
<dbReference type="Proteomes" id="UP001068021">
    <property type="component" value="Unassembled WGS sequence"/>
</dbReference>
<organism evidence="2 4">
    <name type="scientific">Methanobacterium veterum</name>
    <dbReference type="NCBI Taxonomy" id="408577"/>
    <lineage>
        <taxon>Archaea</taxon>
        <taxon>Methanobacteriati</taxon>
        <taxon>Methanobacteriota</taxon>
        <taxon>Methanomada group</taxon>
        <taxon>Methanobacteria</taxon>
        <taxon>Methanobacteriales</taxon>
        <taxon>Methanobacteriaceae</taxon>
        <taxon>Methanobacterium</taxon>
    </lineage>
</organism>
<keyword evidence="1" id="KW-0175">Coiled coil</keyword>
<feature type="coiled-coil region" evidence="1">
    <location>
        <begin position="71"/>
        <end position="109"/>
    </location>
</feature>
<keyword evidence="4" id="KW-1185">Reference proteome</keyword>
<gene>
    <name evidence="3" type="ORF">O3H35_09450</name>
    <name evidence="2" type="ORF">O3H54_04330</name>
</gene>
<dbReference type="Proteomes" id="UP001074446">
    <property type="component" value="Unassembled WGS sequence"/>
</dbReference>
<sequence length="112" mass="14254">MPKGEKERIKEQARKHDTLEERMQRTRDEIMKTYMERRVHEKEFLEVIRNQKKYWEDQLKNTDPEKNRERYDELKERIKNEKTLIKQIKEEIRDLNEELKKEKEHKEKEHKY</sequence>